<name>A0A7S2S277_9STRA</name>
<organism evidence="1">
    <name type="scientific">Mucochytrium quahogii</name>
    <dbReference type="NCBI Taxonomy" id="96639"/>
    <lineage>
        <taxon>Eukaryota</taxon>
        <taxon>Sar</taxon>
        <taxon>Stramenopiles</taxon>
        <taxon>Bigyra</taxon>
        <taxon>Labyrinthulomycetes</taxon>
        <taxon>Thraustochytrida</taxon>
        <taxon>Thraustochytriidae</taxon>
        <taxon>Mucochytrium</taxon>
    </lineage>
</organism>
<evidence type="ECO:0000313" key="1">
    <source>
        <dbReference type="EMBL" id="CAD9687372.1"/>
    </source>
</evidence>
<protein>
    <submittedName>
        <fullName evidence="1">Uncharacterized protein</fullName>
    </submittedName>
</protein>
<proteinExistence type="predicted"/>
<accession>A0A7S2S277</accession>
<reference evidence="1" key="1">
    <citation type="submission" date="2021-01" db="EMBL/GenBank/DDBJ databases">
        <authorList>
            <person name="Corre E."/>
            <person name="Pelletier E."/>
            <person name="Niang G."/>
            <person name="Scheremetjew M."/>
            <person name="Finn R."/>
            <person name="Kale V."/>
            <person name="Holt S."/>
            <person name="Cochrane G."/>
            <person name="Meng A."/>
            <person name="Brown T."/>
            <person name="Cohen L."/>
        </authorList>
    </citation>
    <scope>NUCLEOTIDE SEQUENCE</scope>
    <source>
        <strain evidence="1">NY070348D</strain>
    </source>
</reference>
<gene>
    <name evidence="1" type="ORF">QSP1433_LOCUS9490</name>
</gene>
<sequence>MAAEVITKANSHLKLNQTKPKTKSIQVLEDNKIHKQHTTRMGNKATKIVDRETLMKPRIKLRCMHNGGKGIVGATKPACDYKKCFTCKVISQANPSGLQIQ</sequence>
<dbReference type="AlphaFoldDB" id="A0A7S2S277"/>
<dbReference type="EMBL" id="HBHK01015132">
    <property type="protein sequence ID" value="CAD9687372.1"/>
    <property type="molecule type" value="Transcribed_RNA"/>
</dbReference>